<evidence type="ECO:0008006" key="4">
    <source>
        <dbReference type="Google" id="ProtNLM"/>
    </source>
</evidence>
<proteinExistence type="predicted"/>
<dbReference type="AlphaFoldDB" id="C6H9W5"/>
<evidence type="ECO:0000256" key="1">
    <source>
        <dbReference type="SAM" id="SignalP"/>
    </source>
</evidence>
<evidence type="ECO:0000313" key="3">
    <source>
        <dbReference type="Proteomes" id="UP000002624"/>
    </source>
</evidence>
<reference evidence="3" key="1">
    <citation type="submission" date="2009-05" db="EMBL/GenBank/DDBJ databases">
        <title>The genome sequence of Ajellomyces capsulatus strain H143.</title>
        <authorList>
            <person name="Champion M."/>
            <person name="Cuomo C.A."/>
            <person name="Ma L.-J."/>
            <person name="Henn M.R."/>
            <person name="Sil A."/>
            <person name="Goldman B."/>
            <person name="Young S.K."/>
            <person name="Kodira C.D."/>
            <person name="Zeng Q."/>
            <person name="Koehrsen M."/>
            <person name="Alvarado L."/>
            <person name="Berlin A.M."/>
            <person name="Borenstein D."/>
            <person name="Chen Z."/>
            <person name="Engels R."/>
            <person name="Freedman E."/>
            <person name="Gellesch M."/>
            <person name="Goldberg J."/>
            <person name="Griggs A."/>
            <person name="Gujja S."/>
            <person name="Heiman D.I."/>
            <person name="Hepburn T.A."/>
            <person name="Howarth C."/>
            <person name="Jen D."/>
            <person name="Larson L."/>
            <person name="Lewis B."/>
            <person name="Mehta T."/>
            <person name="Park D."/>
            <person name="Pearson M."/>
            <person name="Roberts A."/>
            <person name="Saif S."/>
            <person name="Shea T.D."/>
            <person name="Shenoy N."/>
            <person name="Sisk P."/>
            <person name="Stolte C."/>
            <person name="Sykes S."/>
            <person name="Walk T."/>
            <person name="White J."/>
            <person name="Yandava C."/>
            <person name="Klein B."/>
            <person name="McEwen J.G."/>
            <person name="Puccia R."/>
            <person name="Goldman G.H."/>
            <person name="Felipe M.S."/>
            <person name="Nino-Vega G."/>
            <person name="San-Blas G."/>
            <person name="Taylor J.W."/>
            <person name="Mendoza L."/>
            <person name="Galagan J.E."/>
            <person name="Nusbaum C."/>
            <person name="Birren B.W."/>
        </authorList>
    </citation>
    <scope>NUCLEOTIDE SEQUENCE [LARGE SCALE GENOMIC DNA]</scope>
    <source>
        <strain evidence="3">H143</strain>
    </source>
</reference>
<protein>
    <recommendedName>
        <fullName evidence="4">Secreted protein</fullName>
    </recommendedName>
</protein>
<feature type="chain" id="PRO_5002964209" description="Secreted protein" evidence="1">
    <location>
        <begin position="31"/>
        <end position="116"/>
    </location>
</feature>
<dbReference type="HOGENOM" id="CLU_2096195_0_0_1"/>
<dbReference type="EMBL" id="GG692421">
    <property type="protein sequence ID" value="EER43098.1"/>
    <property type="molecule type" value="Genomic_DNA"/>
</dbReference>
<gene>
    <name evidence="2" type="ORF">HCDG_02996</name>
</gene>
<feature type="signal peptide" evidence="1">
    <location>
        <begin position="1"/>
        <end position="30"/>
    </location>
</feature>
<accession>C6H9W5</accession>
<keyword evidence="1" id="KW-0732">Signal</keyword>
<dbReference type="VEuPathDB" id="FungiDB:HCDG_02996"/>
<evidence type="ECO:0000313" key="2">
    <source>
        <dbReference type="EMBL" id="EER43098.1"/>
    </source>
</evidence>
<name>C6H9W5_AJECH</name>
<dbReference type="Proteomes" id="UP000002624">
    <property type="component" value="Unassembled WGS sequence"/>
</dbReference>
<organism evidence="2 3">
    <name type="scientific">Ajellomyces capsulatus (strain H143)</name>
    <name type="common">Darling's disease fungus</name>
    <name type="synonym">Histoplasma capsulatum</name>
    <dbReference type="NCBI Taxonomy" id="544712"/>
    <lineage>
        <taxon>Eukaryota</taxon>
        <taxon>Fungi</taxon>
        <taxon>Dikarya</taxon>
        <taxon>Ascomycota</taxon>
        <taxon>Pezizomycotina</taxon>
        <taxon>Eurotiomycetes</taxon>
        <taxon>Eurotiomycetidae</taxon>
        <taxon>Onygenales</taxon>
        <taxon>Ajellomycetaceae</taxon>
        <taxon>Histoplasma</taxon>
    </lineage>
</organism>
<sequence>MTMKKLRLLRYLLTLLLALIWLARIPPSLTARQRCWRCPFWSLGAHNTPVPRSEAKQLTEKNVLLTRNISGQDEPRHNEGKRSFAHQYWRCYWKLRLELQVGWQLQRPILKRYHEA</sequence>